<proteinExistence type="inferred from homology"/>
<sequence>MYSPISPPIRRRGGERRKAVSLRRVMMESKHLRYFLAIADTGSLTHAAIRLGVAQPALSHALTKMERELGVKLFDRSRRGATLTTAGEAIVDDIRLSLARMDAAARRASEIGAQRAGRLSIGFVSAALFDTLPSAVCALRAASPRVDLVMREMSNAEQVVALERGEIDIGILHTPVAIGGPVHEKLIRRDPLIAVIPKSFPRQPDGSITLRELSRAGLIWFPHEQLPSIRAAILSAFRLAGHPIEVVQDANRTLTVIACVAAGCGVSLLPSSIRTLTFEGVDFSPVSDGHALPEFPLTAIWPKRSRRTLADRFAELLPRFQPN</sequence>
<organism evidence="6 7">
    <name type="scientific">Burkholderia pseudomallei (strain 1710b)</name>
    <dbReference type="NCBI Taxonomy" id="320372"/>
    <lineage>
        <taxon>Bacteria</taxon>
        <taxon>Pseudomonadati</taxon>
        <taxon>Pseudomonadota</taxon>
        <taxon>Betaproteobacteria</taxon>
        <taxon>Burkholderiales</taxon>
        <taxon>Burkholderiaceae</taxon>
        <taxon>Burkholderia</taxon>
        <taxon>pseudomallei group</taxon>
    </lineage>
</organism>
<dbReference type="Proteomes" id="UP000002700">
    <property type="component" value="Chromosome I"/>
</dbReference>
<evidence type="ECO:0000259" key="5">
    <source>
        <dbReference type="PROSITE" id="PS50931"/>
    </source>
</evidence>
<dbReference type="Gene3D" id="1.10.10.10">
    <property type="entry name" value="Winged helix-like DNA-binding domain superfamily/Winged helix DNA-binding domain"/>
    <property type="match status" value="1"/>
</dbReference>
<accession>Q3JTB5</accession>
<gene>
    <name evidence="6" type="ordered locus">BURPS1710b_1787</name>
</gene>
<dbReference type="GO" id="GO:0003677">
    <property type="term" value="F:DNA binding"/>
    <property type="evidence" value="ECO:0007669"/>
    <property type="project" value="UniProtKB-KW"/>
</dbReference>
<dbReference type="InterPro" id="IPR036390">
    <property type="entry name" value="WH_DNA-bd_sf"/>
</dbReference>
<evidence type="ECO:0000256" key="1">
    <source>
        <dbReference type="ARBA" id="ARBA00009437"/>
    </source>
</evidence>
<dbReference type="AlphaFoldDB" id="Q3JTB5"/>
<dbReference type="Pfam" id="PF03466">
    <property type="entry name" value="LysR_substrate"/>
    <property type="match status" value="1"/>
</dbReference>
<keyword evidence="3" id="KW-0238">DNA-binding</keyword>
<evidence type="ECO:0000313" key="7">
    <source>
        <dbReference type="Proteomes" id="UP000002700"/>
    </source>
</evidence>
<keyword evidence="4" id="KW-0804">Transcription</keyword>
<name>Q3JTB5_BURP1</name>
<dbReference type="InterPro" id="IPR036388">
    <property type="entry name" value="WH-like_DNA-bd_sf"/>
</dbReference>
<evidence type="ECO:0000256" key="3">
    <source>
        <dbReference type="ARBA" id="ARBA00023125"/>
    </source>
</evidence>
<dbReference type="Gene3D" id="3.40.190.10">
    <property type="entry name" value="Periplasmic binding protein-like II"/>
    <property type="match status" value="2"/>
</dbReference>
<dbReference type="HOGENOM" id="CLU_039613_6_4_4"/>
<reference evidence="6 7" key="1">
    <citation type="submission" date="2005-09" db="EMBL/GenBank/DDBJ databases">
        <authorList>
            <person name="Woods D.E."/>
            <person name="Nierman W.C."/>
        </authorList>
    </citation>
    <scope>NUCLEOTIDE SEQUENCE [LARGE SCALE GENOMIC DNA]</scope>
    <source>
        <strain evidence="6 7">1710b</strain>
    </source>
</reference>
<keyword evidence="2" id="KW-0805">Transcription regulation</keyword>
<dbReference type="FunFam" id="1.10.10.10:FF:000001">
    <property type="entry name" value="LysR family transcriptional regulator"/>
    <property type="match status" value="1"/>
</dbReference>
<dbReference type="GO" id="GO:0032993">
    <property type="term" value="C:protein-DNA complex"/>
    <property type="evidence" value="ECO:0007669"/>
    <property type="project" value="TreeGrafter"/>
</dbReference>
<dbReference type="Pfam" id="PF00126">
    <property type="entry name" value="HTH_1"/>
    <property type="match status" value="1"/>
</dbReference>
<dbReference type="CDD" id="cd08414">
    <property type="entry name" value="PBP2_LTTR_aromatics_like"/>
    <property type="match status" value="1"/>
</dbReference>
<dbReference type="InterPro" id="IPR000847">
    <property type="entry name" value="LysR_HTH_N"/>
</dbReference>
<feature type="domain" description="HTH lysR-type" evidence="5">
    <location>
        <begin position="27"/>
        <end position="84"/>
    </location>
</feature>
<evidence type="ECO:0000256" key="2">
    <source>
        <dbReference type="ARBA" id="ARBA00023015"/>
    </source>
</evidence>
<protein>
    <submittedName>
        <fullName evidence="6">Transcriptional regulator, LysR family</fullName>
    </submittedName>
</protein>
<comment type="similarity">
    <text evidence="1">Belongs to the LysR transcriptional regulatory family.</text>
</comment>
<dbReference type="InterPro" id="IPR005119">
    <property type="entry name" value="LysR_subst-bd"/>
</dbReference>
<dbReference type="SUPFAM" id="SSF46785">
    <property type="entry name" value="Winged helix' DNA-binding domain"/>
    <property type="match status" value="1"/>
</dbReference>
<dbReference type="PANTHER" id="PTHR30346">
    <property type="entry name" value="TRANSCRIPTIONAL DUAL REGULATOR HCAR-RELATED"/>
    <property type="match status" value="1"/>
</dbReference>
<dbReference type="KEGG" id="bpm:BURPS1710b_1787"/>
<dbReference type="EnsemblBacteria" id="ABA49113">
    <property type="protein sequence ID" value="ABA49113"/>
    <property type="gene ID" value="BURPS1710b_1787"/>
</dbReference>
<dbReference type="PROSITE" id="PS50931">
    <property type="entry name" value="HTH_LYSR"/>
    <property type="match status" value="1"/>
</dbReference>
<dbReference type="EMBL" id="CP000124">
    <property type="protein sequence ID" value="ABA49113.1"/>
    <property type="molecule type" value="Genomic_DNA"/>
</dbReference>
<dbReference type="GO" id="GO:0003700">
    <property type="term" value="F:DNA-binding transcription factor activity"/>
    <property type="evidence" value="ECO:0007669"/>
    <property type="project" value="InterPro"/>
</dbReference>
<evidence type="ECO:0000256" key="4">
    <source>
        <dbReference type="ARBA" id="ARBA00023163"/>
    </source>
</evidence>
<dbReference type="PANTHER" id="PTHR30346:SF17">
    <property type="entry name" value="LYSR FAMILY TRANSCRIPTIONAL REGULATOR"/>
    <property type="match status" value="1"/>
</dbReference>
<dbReference type="SUPFAM" id="SSF53850">
    <property type="entry name" value="Periplasmic binding protein-like II"/>
    <property type="match status" value="1"/>
</dbReference>
<evidence type="ECO:0000313" key="6">
    <source>
        <dbReference type="EMBL" id="ABA49113.1"/>
    </source>
</evidence>
<dbReference type="PRINTS" id="PR00039">
    <property type="entry name" value="HTHLYSR"/>
</dbReference>